<keyword evidence="3" id="KW-1185">Reference proteome</keyword>
<name>A0A6V8HHS0_TALPI</name>
<comment type="caution">
    <text evidence="2">The sequence shown here is derived from an EMBL/GenBank/DDBJ whole genome shotgun (WGS) entry which is preliminary data.</text>
</comment>
<protein>
    <submittedName>
        <fullName evidence="2">Uncharacterized protein</fullName>
    </submittedName>
</protein>
<feature type="compositionally biased region" description="Acidic residues" evidence="1">
    <location>
        <begin position="161"/>
        <end position="170"/>
    </location>
</feature>
<evidence type="ECO:0000256" key="1">
    <source>
        <dbReference type="SAM" id="MobiDB-lite"/>
    </source>
</evidence>
<feature type="compositionally biased region" description="Basic and acidic residues" evidence="1">
    <location>
        <begin position="98"/>
        <end position="111"/>
    </location>
</feature>
<feature type="region of interest" description="Disordered" evidence="1">
    <location>
        <begin position="98"/>
        <end position="170"/>
    </location>
</feature>
<dbReference type="AlphaFoldDB" id="A0A6V8HHS0"/>
<dbReference type="GO" id="GO:0030674">
    <property type="term" value="F:protein-macromolecule adaptor activity"/>
    <property type="evidence" value="ECO:0007669"/>
    <property type="project" value="TreeGrafter"/>
</dbReference>
<evidence type="ECO:0000313" key="2">
    <source>
        <dbReference type="EMBL" id="GAM41242.1"/>
    </source>
</evidence>
<evidence type="ECO:0000313" key="3">
    <source>
        <dbReference type="Proteomes" id="UP000053095"/>
    </source>
</evidence>
<organism evidence="2 3">
    <name type="scientific">Talaromyces pinophilus</name>
    <name type="common">Penicillium pinophilum</name>
    <dbReference type="NCBI Taxonomy" id="128442"/>
    <lineage>
        <taxon>Eukaryota</taxon>
        <taxon>Fungi</taxon>
        <taxon>Dikarya</taxon>
        <taxon>Ascomycota</taxon>
        <taxon>Pezizomycotina</taxon>
        <taxon>Eurotiomycetes</taxon>
        <taxon>Eurotiomycetidae</taxon>
        <taxon>Eurotiales</taxon>
        <taxon>Trichocomaceae</taxon>
        <taxon>Talaromyces</taxon>
        <taxon>Talaromyces sect. Talaromyces</taxon>
    </lineage>
</organism>
<dbReference type="InterPro" id="IPR038966">
    <property type="entry name" value="TMA17"/>
</dbReference>
<reference evidence="3" key="1">
    <citation type="journal article" date="2015" name="Genome Announc.">
        <title>Draft genome sequence of Talaromyces cellulolyticus strain Y-94, a source of lignocellulosic biomass-degrading enzymes.</title>
        <authorList>
            <person name="Fujii T."/>
            <person name="Koike H."/>
            <person name="Sawayama S."/>
            <person name="Yano S."/>
            <person name="Inoue H."/>
        </authorList>
    </citation>
    <scope>NUCLEOTIDE SEQUENCE [LARGE SCALE GENOMIC DNA]</scope>
    <source>
        <strain evidence="3">Y-94</strain>
    </source>
</reference>
<dbReference type="Proteomes" id="UP000053095">
    <property type="component" value="Unassembled WGS sequence"/>
</dbReference>
<dbReference type="PANTHER" id="PTHR40422:SF1">
    <property type="entry name" value="TRANSLATION MACHINERY-ASSOCIATED PROTEIN 17"/>
    <property type="match status" value="1"/>
</dbReference>
<sequence length="170" mass="18834">MSSEAQPISPSAFAEAIQELPLSSLYAKVSELRNSISHLTRSNEELRTYIIESEEGPDSPDNKELEAFVLENEEVMQAMAERIRLLKAEVEGRGQRWMEEVLEDGAQHDGEGTEGENPPLVNGVSSHEGNGDANGHVEGRVNGLTNPSNRQNGDEERRNEDEDDDEGIYL</sequence>
<proteinExistence type="predicted"/>
<dbReference type="EMBL" id="DF933838">
    <property type="protein sequence ID" value="GAM41242.1"/>
    <property type="molecule type" value="Genomic_DNA"/>
</dbReference>
<dbReference type="PANTHER" id="PTHR40422">
    <property type="entry name" value="TRANSLATION MACHINERY-ASSOCIATED PROTEIN 17"/>
    <property type="match status" value="1"/>
</dbReference>
<accession>A0A6V8HHS0</accession>
<gene>
    <name evidence="2" type="ORF">TCE0_042r14228</name>
</gene>
<dbReference type="GO" id="GO:0070682">
    <property type="term" value="P:proteasome regulatory particle assembly"/>
    <property type="evidence" value="ECO:0007669"/>
    <property type="project" value="InterPro"/>
</dbReference>